<protein>
    <submittedName>
        <fullName evidence="3">Putative regulator of septum formation</fullName>
    </submittedName>
</protein>
<dbReference type="Pfam" id="PF13845">
    <property type="entry name" value="Septum_form"/>
    <property type="match status" value="1"/>
</dbReference>
<dbReference type="PROSITE" id="PS51257">
    <property type="entry name" value="PROKAR_LIPOPROTEIN"/>
    <property type="match status" value="1"/>
</dbReference>
<keyword evidence="1" id="KW-0732">Signal</keyword>
<feature type="chain" id="PRO_5019743794" evidence="1">
    <location>
        <begin position="25"/>
        <end position="297"/>
    </location>
</feature>
<comment type="caution">
    <text evidence="3">The sequence shown here is derived from an EMBL/GenBank/DDBJ whole genome shotgun (WGS) entry which is preliminary data.</text>
</comment>
<evidence type="ECO:0000313" key="3">
    <source>
        <dbReference type="EMBL" id="RKR91699.1"/>
    </source>
</evidence>
<reference evidence="3 4" key="1">
    <citation type="submission" date="2018-10" db="EMBL/GenBank/DDBJ databases">
        <title>Sequencing the genomes of 1000 actinobacteria strains.</title>
        <authorList>
            <person name="Klenk H.-P."/>
        </authorList>
    </citation>
    <scope>NUCLEOTIDE SEQUENCE [LARGE SCALE GENOMIC DNA]</scope>
    <source>
        <strain evidence="3 4">DSM 45175</strain>
    </source>
</reference>
<sequence length="297" mass="31621">MRRWLAAVALGGLTALTLGGCALPAGVDGNLTDDWAAIGEPVAVVPAVGACHPRFVEVGFLSSYQPVECAEQHDAETLYVGTFTGAEADRATPPPDGSPAWRTARAECDTKVNEVVGGDWRAGRLTLSLIPPSNYAWSGGARWFRCDVGEIDGLDNRDVVARTGSLKGAMSGASALAYGCFNPKLDADGEILEMQPVNCTAKHNTEFAGIWNGPDVSYDALLKDKGRIERGCLAAIASFAKVPNNGDMKYRSGWITYYPGEAEWDAGNRGVHCFLWLDKRQVTRSLRGAGSGGLPIN</sequence>
<name>A0A495JUB3_9ACTN</name>
<dbReference type="EMBL" id="RBKT01000001">
    <property type="protein sequence ID" value="RKR91699.1"/>
    <property type="molecule type" value="Genomic_DNA"/>
</dbReference>
<gene>
    <name evidence="3" type="ORF">BDK92_6101</name>
</gene>
<feature type="domain" description="Septum formation-related" evidence="2">
    <location>
        <begin position="49"/>
        <end position="273"/>
    </location>
</feature>
<organism evidence="3 4">
    <name type="scientific">Micromonospora pisi</name>
    <dbReference type="NCBI Taxonomy" id="589240"/>
    <lineage>
        <taxon>Bacteria</taxon>
        <taxon>Bacillati</taxon>
        <taxon>Actinomycetota</taxon>
        <taxon>Actinomycetes</taxon>
        <taxon>Micromonosporales</taxon>
        <taxon>Micromonosporaceae</taxon>
        <taxon>Micromonospora</taxon>
    </lineage>
</organism>
<evidence type="ECO:0000313" key="4">
    <source>
        <dbReference type="Proteomes" id="UP000277671"/>
    </source>
</evidence>
<dbReference type="InterPro" id="IPR026004">
    <property type="entry name" value="Septum_form"/>
</dbReference>
<dbReference type="RefSeq" id="WP_121159821.1">
    <property type="nucleotide sequence ID" value="NZ_RBKT01000001.1"/>
</dbReference>
<evidence type="ECO:0000259" key="2">
    <source>
        <dbReference type="Pfam" id="PF13845"/>
    </source>
</evidence>
<accession>A0A495JUB3</accession>
<feature type="signal peptide" evidence="1">
    <location>
        <begin position="1"/>
        <end position="24"/>
    </location>
</feature>
<evidence type="ECO:0000256" key="1">
    <source>
        <dbReference type="SAM" id="SignalP"/>
    </source>
</evidence>
<dbReference type="AlphaFoldDB" id="A0A495JUB3"/>
<proteinExistence type="predicted"/>
<dbReference type="Proteomes" id="UP000277671">
    <property type="component" value="Unassembled WGS sequence"/>
</dbReference>
<keyword evidence="4" id="KW-1185">Reference proteome</keyword>
<dbReference type="OrthoDB" id="3381205at2"/>